<sequence length="404" mass="41505">MAAALVLGLGAGFVLAILIPLAAATPSWGSRLPRLIQAHGWIQLQGFVGLFVAGMALIPRLCGRRPLPAALVLTLLVLLASGAVLRLFGQVILQGRPGNLALLLAGALAAAGMLGTAASLALALARSSRRGQGWRASAWAAVAWWMVWAALTVATAVRASGQNGLVPANLDRSATWVVLLGAIGNLVWTVQVGSVPVFYGRRPPVGPRLLVPILLFYLGLFIVLASPAAAIAEVLLVRRSGLALTGAAMLWLAPLYGAVRGSAHRLHAASQPAAGFLVMANRWAMLAGCLLLAAAAITVSSSGLEIADGLEDAAQHAIGLGLVTTLVVGMARLLTPVFAIGRTQASPSVLLIRLIWLGLSVATALRVLAAVIRTMLPLAGGICCSRSPACWPGSRSLSLPPASS</sequence>
<feature type="transmembrane region" description="Helical" evidence="1">
    <location>
        <begin position="242"/>
        <end position="263"/>
    </location>
</feature>
<evidence type="ECO:0000313" key="3">
    <source>
        <dbReference type="Proteomes" id="UP000620075"/>
    </source>
</evidence>
<proteinExistence type="predicted"/>
<dbReference type="Proteomes" id="UP000620075">
    <property type="component" value="Unassembled WGS sequence"/>
</dbReference>
<gene>
    <name evidence="2" type="ORF">JF888_01285</name>
</gene>
<dbReference type="RefSeq" id="WP_338176194.1">
    <property type="nucleotide sequence ID" value="NZ_JAEKNQ010000009.1"/>
</dbReference>
<keyword evidence="1" id="KW-1133">Transmembrane helix</keyword>
<feature type="transmembrane region" description="Helical" evidence="1">
    <location>
        <begin position="211"/>
        <end position="236"/>
    </location>
</feature>
<evidence type="ECO:0000256" key="1">
    <source>
        <dbReference type="SAM" id="Phobius"/>
    </source>
</evidence>
<reference evidence="2 3" key="1">
    <citation type="submission" date="2020-10" db="EMBL/GenBank/DDBJ databases">
        <title>Ca. Dormibacterota MAGs.</title>
        <authorList>
            <person name="Montgomery K."/>
        </authorList>
    </citation>
    <scope>NUCLEOTIDE SEQUENCE [LARGE SCALE GENOMIC DNA]</scope>
    <source>
        <strain evidence="2">SC8811_S16_3</strain>
    </source>
</reference>
<accession>A0A934K8A4</accession>
<feature type="transmembrane region" description="Helical" evidence="1">
    <location>
        <begin position="283"/>
        <end position="304"/>
    </location>
</feature>
<name>A0A934K8A4_9BACT</name>
<feature type="transmembrane region" description="Helical" evidence="1">
    <location>
        <begin position="136"/>
        <end position="156"/>
    </location>
</feature>
<feature type="transmembrane region" description="Helical" evidence="1">
    <location>
        <begin position="70"/>
        <end position="88"/>
    </location>
</feature>
<dbReference type="EMBL" id="JAEKNQ010000009">
    <property type="protein sequence ID" value="MBJ7601824.1"/>
    <property type="molecule type" value="Genomic_DNA"/>
</dbReference>
<protein>
    <submittedName>
        <fullName evidence="2">Uncharacterized protein</fullName>
    </submittedName>
</protein>
<organism evidence="2 3">
    <name type="scientific">Candidatus Dormiibacter inghamiae</name>
    <dbReference type="NCBI Taxonomy" id="3127013"/>
    <lineage>
        <taxon>Bacteria</taxon>
        <taxon>Bacillati</taxon>
        <taxon>Candidatus Dormiibacterota</taxon>
        <taxon>Candidatus Dormibacteria</taxon>
        <taxon>Candidatus Dormibacterales</taxon>
        <taxon>Candidatus Dormibacteraceae</taxon>
        <taxon>Candidatus Dormiibacter</taxon>
    </lineage>
</organism>
<evidence type="ECO:0000313" key="2">
    <source>
        <dbReference type="EMBL" id="MBJ7601824.1"/>
    </source>
</evidence>
<keyword evidence="1" id="KW-0472">Membrane</keyword>
<keyword evidence="1" id="KW-0812">Transmembrane</keyword>
<feature type="transmembrane region" description="Helical" evidence="1">
    <location>
        <begin position="40"/>
        <end position="58"/>
    </location>
</feature>
<feature type="transmembrane region" description="Helical" evidence="1">
    <location>
        <begin position="100"/>
        <end position="124"/>
    </location>
</feature>
<feature type="transmembrane region" description="Helical" evidence="1">
    <location>
        <begin position="176"/>
        <end position="199"/>
    </location>
</feature>
<comment type="caution">
    <text evidence="2">The sequence shown here is derived from an EMBL/GenBank/DDBJ whole genome shotgun (WGS) entry which is preliminary data.</text>
</comment>
<feature type="transmembrane region" description="Helical" evidence="1">
    <location>
        <begin position="316"/>
        <end position="338"/>
    </location>
</feature>
<feature type="transmembrane region" description="Helical" evidence="1">
    <location>
        <begin position="350"/>
        <end position="372"/>
    </location>
</feature>
<dbReference type="AlphaFoldDB" id="A0A934K8A4"/>